<dbReference type="EMBL" id="CP011127">
    <property type="protein sequence ID" value="AMU86406.1"/>
    <property type="molecule type" value="Genomic_DNA"/>
</dbReference>
<accession>A0A142V994</accession>
<dbReference type="GO" id="GO:0004061">
    <property type="term" value="F:arylformamidase activity"/>
    <property type="evidence" value="ECO:0007669"/>
    <property type="project" value="UniProtKB-EC"/>
</dbReference>
<name>A0A142V994_9CHLR</name>
<evidence type="ECO:0000256" key="7">
    <source>
        <dbReference type="ARBA" id="ARBA00022801"/>
    </source>
</evidence>
<dbReference type="Proteomes" id="UP000233649">
    <property type="component" value="Unassembled WGS sequence"/>
</dbReference>
<evidence type="ECO:0000256" key="1">
    <source>
        <dbReference type="ARBA" id="ARBA00001947"/>
    </source>
</evidence>
<dbReference type="EMBL" id="PHFD01000141">
    <property type="protein sequence ID" value="PKH47125.1"/>
    <property type="molecule type" value="Genomic_DNA"/>
</dbReference>
<proteinExistence type="predicted"/>
<keyword evidence="8" id="KW-0862">Zinc</keyword>
<keyword evidence="9" id="KW-0823">Tryptophan catabolism</keyword>
<dbReference type="GO" id="GO:0046872">
    <property type="term" value="F:metal ion binding"/>
    <property type="evidence" value="ECO:0007669"/>
    <property type="project" value="UniProtKB-KW"/>
</dbReference>
<evidence type="ECO:0000313" key="14">
    <source>
        <dbReference type="Proteomes" id="UP000076394"/>
    </source>
</evidence>
<evidence type="ECO:0000313" key="15">
    <source>
        <dbReference type="Proteomes" id="UP000233649"/>
    </source>
</evidence>
<keyword evidence="7" id="KW-0378">Hydrolase</keyword>
<evidence type="ECO:0000256" key="8">
    <source>
        <dbReference type="ARBA" id="ARBA00022833"/>
    </source>
</evidence>
<dbReference type="AlphaFoldDB" id="A0A142V994"/>
<dbReference type="InterPro" id="IPR037175">
    <property type="entry name" value="KFase_sf"/>
</dbReference>
<sequence length="209" mass="23330">MKKIYDLSPEIRPDMISWPGDSCPEITLLHSIKYGSHSNLSRLTMTLHNGSHIDAPHHFFEEGIGAGEIPLEILVGDVRVLRFGGVKTITRKMLEHADLKGVTRLILATDNESLWKRPDFDENYTYIDIGAAQYLTEIGIRLLGIDYLSVEDFQGLDGVHKHLLSQGVVILETLQLAGVPEGDYELYCLPLKLGKVDGAPARVILIERD</sequence>
<dbReference type="Pfam" id="PF04199">
    <property type="entry name" value="Cyclase"/>
    <property type="match status" value="1"/>
</dbReference>
<evidence type="ECO:0000256" key="11">
    <source>
        <dbReference type="ARBA" id="ARBA00060547"/>
    </source>
</evidence>
<comment type="cofactor">
    <cofactor evidence="1">
        <name>Zn(2+)</name>
        <dbReference type="ChEBI" id="CHEBI:29105"/>
    </cofactor>
</comment>
<dbReference type="FunFam" id="3.50.30.50:FF:000001">
    <property type="entry name" value="Kynurenine formamidase"/>
    <property type="match status" value="1"/>
</dbReference>
<comment type="subunit">
    <text evidence="3">Homodimer.</text>
</comment>
<evidence type="ECO:0000256" key="3">
    <source>
        <dbReference type="ARBA" id="ARBA00011738"/>
    </source>
</evidence>
<dbReference type="RefSeq" id="WP_015407656.1">
    <property type="nucleotide sequence ID" value="NZ_AP024514.1"/>
</dbReference>
<dbReference type="PANTHER" id="PTHR31118">
    <property type="entry name" value="CYCLASE-LIKE PROTEIN 2"/>
    <property type="match status" value="1"/>
</dbReference>
<reference evidence="12 14" key="1">
    <citation type="submission" date="2015-03" db="EMBL/GenBank/DDBJ databases">
        <title>Genomic characterization of Dehalococcoides mccartyi strain 11a5, an unusal plasmid-containing chloroethene dechlorinator.</title>
        <authorList>
            <person name="Zhao S."/>
            <person name="Ding C."/>
            <person name="He J."/>
        </authorList>
    </citation>
    <scope>NUCLEOTIDE SEQUENCE [LARGE SCALE GENOMIC DNA]</scope>
    <source>
        <strain evidence="12 14">11a5</strain>
    </source>
</reference>
<evidence type="ECO:0000256" key="10">
    <source>
        <dbReference type="ARBA" id="ARBA00048496"/>
    </source>
</evidence>
<dbReference type="Proteomes" id="UP000076394">
    <property type="component" value="Chromosome"/>
</dbReference>
<dbReference type="EC" id="3.5.1.9" evidence="4"/>
<dbReference type="OrthoDB" id="9796085at2"/>
<dbReference type="PANTHER" id="PTHR31118:SF32">
    <property type="entry name" value="KYNURENINE FORMAMIDASE"/>
    <property type="match status" value="1"/>
</dbReference>
<comment type="pathway">
    <text evidence="11">Amino-acid degradation; L-tryptophan degradation via kynurenine pathway; L-kynurenine from L-tryptophan: step 2/2.</text>
</comment>
<evidence type="ECO:0000256" key="9">
    <source>
        <dbReference type="ARBA" id="ARBA00023079"/>
    </source>
</evidence>
<evidence type="ECO:0000256" key="6">
    <source>
        <dbReference type="ARBA" id="ARBA00022723"/>
    </source>
</evidence>
<dbReference type="SUPFAM" id="SSF102198">
    <property type="entry name" value="Putative cyclase"/>
    <property type="match status" value="1"/>
</dbReference>
<organism evidence="12 14">
    <name type="scientific">Dehalococcoides mccartyi</name>
    <dbReference type="NCBI Taxonomy" id="61435"/>
    <lineage>
        <taxon>Bacteria</taxon>
        <taxon>Bacillati</taxon>
        <taxon>Chloroflexota</taxon>
        <taxon>Dehalococcoidia</taxon>
        <taxon>Dehalococcoidales</taxon>
        <taxon>Dehalococcoidaceae</taxon>
        <taxon>Dehalococcoides</taxon>
    </lineage>
</organism>
<dbReference type="GO" id="GO:0019441">
    <property type="term" value="P:L-tryptophan catabolic process to kynurenine"/>
    <property type="evidence" value="ECO:0007669"/>
    <property type="project" value="InterPro"/>
</dbReference>
<dbReference type="PATRIC" id="fig|61435.13.peg.609"/>
<keyword evidence="6" id="KW-0479">Metal-binding</keyword>
<evidence type="ECO:0000256" key="2">
    <source>
        <dbReference type="ARBA" id="ARBA00002204"/>
    </source>
</evidence>
<evidence type="ECO:0000313" key="12">
    <source>
        <dbReference type="EMBL" id="AMU86406.1"/>
    </source>
</evidence>
<dbReference type="Gene3D" id="3.50.30.50">
    <property type="entry name" value="Putative cyclase"/>
    <property type="match status" value="1"/>
</dbReference>
<reference evidence="13 15" key="2">
    <citation type="journal article" date="2017" name="FEMS Microbiol. Ecol.">
        <title>Reconstructed genomes of novel Dehalococcoides mccartyi strains from 1,2,3,4-tetrachlorodibenzo-p-dioxin-dechlorinating enrichment cultures reveal divergent reductive dehalogenase gene profiles.</title>
        <authorList>
            <person name="Dam H.T."/>
            <person name="Vollmers J."/>
            <person name="Kaster A.K."/>
            <person name="Haggblom M.M."/>
        </authorList>
    </citation>
    <scope>NUCLEOTIDE SEQUENCE [LARGE SCALE GENOMIC DNA]</scope>
    <source>
        <strain evidence="13 15">H1-3-2.001</strain>
    </source>
</reference>
<protein>
    <recommendedName>
        <fullName evidence="5">Kynurenine formamidase</fullName>
        <ecNumber evidence="4">3.5.1.9</ecNumber>
    </recommendedName>
</protein>
<gene>
    <name evidence="13" type="ORF">CVH13_00722</name>
    <name evidence="12" type="ORF">Dm11a5_0580</name>
</gene>
<dbReference type="InterPro" id="IPR007325">
    <property type="entry name" value="KFase/CYL"/>
</dbReference>
<comment type="catalytic activity">
    <reaction evidence="10">
        <text>N-formyl-L-kynurenine + H2O = L-kynurenine + formate + H(+)</text>
        <dbReference type="Rhea" id="RHEA:13009"/>
        <dbReference type="ChEBI" id="CHEBI:15377"/>
        <dbReference type="ChEBI" id="CHEBI:15378"/>
        <dbReference type="ChEBI" id="CHEBI:15740"/>
        <dbReference type="ChEBI" id="CHEBI:57959"/>
        <dbReference type="ChEBI" id="CHEBI:58629"/>
        <dbReference type="EC" id="3.5.1.9"/>
    </reaction>
</comment>
<evidence type="ECO:0000256" key="5">
    <source>
        <dbReference type="ARBA" id="ARBA00014889"/>
    </source>
</evidence>
<evidence type="ECO:0000256" key="4">
    <source>
        <dbReference type="ARBA" id="ARBA00012930"/>
    </source>
</evidence>
<evidence type="ECO:0000313" key="13">
    <source>
        <dbReference type="EMBL" id="PKH47125.1"/>
    </source>
</evidence>
<comment type="function">
    <text evidence="2">Catalyzes the hydrolysis of N-formyl-L-kynurenine to L-kynurenine, the second step in the kynurenine pathway of tryptophan degradation.</text>
</comment>